<reference evidence="2 3" key="1">
    <citation type="submission" date="2019-10" db="EMBL/GenBank/DDBJ databases">
        <title>Alkaliphilus serpentinus sp. nov. and Alkaliphilus pronyensis sp. nov., two novel anaerobic alkaliphilic species isolated from the serpentinized-hosted hydrothermal field of the Prony Bay (New Caledonia).</title>
        <authorList>
            <person name="Postec A."/>
        </authorList>
    </citation>
    <scope>NUCLEOTIDE SEQUENCE [LARGE SCALE GENOMIC DNA]</scope>
    <source>
        <strain evidence="2 3">LacT</strain>
    </source>
</reference>
<name>A0A833M5W3_9FIRM</name>
<evidence type="ECO:0000313" key="2">
    <source>
        <dbReference type="EMBL" id="KAB3525508.1"/>
    </source>
</evidence>
<feature type="domain" description="Phospholipase C/D" evidence="1">
    <location>
        <begin position="5"/>
        <end position="139"/>
    </location>
</feature>
<protein>
    <submittedName>
        <fullName evidence="2">Zinc dependent phospholipase C family protein</fullName>
    </submittedName>
</protein>
<dbReference type="Proteomes" id="UP000465601">
    <property type="component" value="Unassembled WGS sequence"/>
</dbReference>
<dbReference type="RefSeq" id="WP_151867194.1">
    <property type="nucleotide sequence ID" value="NZ_WBZB01000065.1"/>
</dbReference>
<keyword evidence="3" id="KW-1185">Reference proteome</keyword>
<proteinExistence type="predicted"/>
<evidence type="ECO:0000259" key="1">
    <source>
        <dbReference type="Pfam" id="PF00882"/>
    </source>
</evidence>
<dbReference type="InterPro" id="IPR029002">
    <property type="entry name" value="PLPC/GPLD1"/>
</dbReference>
<evidence type="ECO:0000313" key="3">
    <source>
        <dbReference type="Proteomes" id="UP000465601"/>
    </source>
</evidence>
<dbReference type="Pfam" id="PF00882">
    <property type="entry name" value="Zn_dep_PLPC"/>
    <property type="match status" value="1"/>
</dbReference>
<dbReference type="AlphaFoldDB" id="A0A833M5W3"/>
<dbReference type="EMBL" id="WBZB01000065">
    <property type="protein sequence ID" value="KAB3525508.1"/>
    <property type="molecule type" value="Genomic_DNA"/>
</dbReference>
<gene>
    <name evidence="2" type="ORF">F8153_15150</name>
</gene>
<comment type="caution">
    <text evidence="2">The sequence shown here is derived from an EMBL/GenBank/DDBJ whole genome shotgun (WGS) entry which is preliminary data.</text>
</comment>
<sequence>MMLKTHILIGQKVFDNIKELYNMKQLHRTSFIIGNIKPDIVYRLLIKSHCMKDSLYFVVNEINRLLSSEVEDIKEFSSSLGVINHFLSDFFCSAHYYQSEEFNGSINHFKYEMKLHQAFIKMERQKLLSLKELNINRYVKDSFLSSIYFLENEYKNQMPSIETDIIYALRGTTIISIFILITQL</sequence>
<dbReference type="OrthoDB" id="2878022at2"/>
<accession>A0A833M5W3</accession>
<organism evidence="2 3">
    <name type="scientific">Alkaliphilus serpentinus</name>
    <dbReference type="NCBI Taxonomy" id="1482731"/>
    <lineage>
        <taxon>Bacteria</taxon>
        <taxon>Bacillati</taxon>
        <taxon>Bacillota</taxon>
        <taxon>Clostridia</taxon>
        <taxon>Peptostreptococcales</taxon>
        <taxon>Natronincolaceae</taxon>
        <taxon>Alkaliphilus</taxon>
    </lineage>
</organism>